<dbReference type="InterPro" id="IPR011764">
    <property type="entry name" value="Biotin_carboxylation_dom"/>
</dbReference>
<evidence type="ECO:0000256" key="5">
    <source>
        <dbReference type="ARBA" id="ARBA00023267"/>
    </source>
</evidence>
<evidence type="ECO:0000259" key="7">
    <source>
        <dbReference type="PROSITE" id="PS50968"/>
    </source>
</evidence>
<dbReference type="Pfam" id="PF00289">
    <property type="entry name" value="Biotin_carb_N"/>
    <property type="match status" value="1"/>
</dbReference>
<evidence type="ECO:0000256" key="2">
    <source>
        <dbReference type="ARBA" id="ARBA00022598"/>
    </source>
</evidence>
<dbReference type="InterPro" id="IPR000089">
    <property type="entry name" value="Biotin_lipoyl"/>
</dbReference>
<dbReference type="GO" id="GO:0016874">
    <property type="term" value="F:ligase activity"/>
    <property type="evidence" value="ECO:0007669"/>
    <property type="project" value="UniProtKB-KW"/>
</dbReference>
<dbReference type="PROSITE" id="PS00866">
    <property type="entry name" value="CPSASE_1"/>
    <property type="match status" value="1"/>
</dbReference>
<protein>
    <submittedName>
        <fullName evidence="10">Biotin/lipoyl-binding protein</fullName>
    </submittedName>
</protein>
<dbReference type="CDD" id="cd06850">
    <property type="entry name" value="biotinyl_domain"/>
    <property type="match status" value="1"/>
</dbReference>
<evidence type="ECO:0000256" key="4">
    <source>
        <dbReference type="ARBA" id="ARBA00022840"/>
    </source>
</evidence>
<dbReference type="InterPro" id="IPR016185">
    <property type="entry name" value="PreATP-grasp_dom_sf"/>
</dbReference>
<dbReference type="GO" id="GO:0046872">
    <property type="term" value="F:metal ion binding"/>
    <property type="evidence" value="ECO:0007669"/>
    <property type="project" value="InterPro"/>
</dbReference>
<dbReference type="InterPro" id="IPR005482">
    <property type="entry name" value="Biotin_COase_C"/>
</dbReference>
<dbReference type="SUPFAM" id="SSF51230">
    <property type="entry name" value="Single hybrid motif"/>
    <property type="match status" value="1"/>
</dbReference>
<dbReference type="InterPro" id="IPR050856">
    <property type="entry name" value="Biotin_carboxylase_complex"/>
</dbReference>
<reference evidence="10 11" key="1">
    <citation type="submission" date="2019-02" db="EMBL/GenBank/DDBJ databases">
        <title>Prokaryotic population dynamics and viral predation in marine succession experiment using metagenomics: the confinement effect.</title>
        <authorList>
            <person name="Haro-Moreno J.M."/>
            <person name="Rodriguez-Valera F."/>
            <person name="Lopez-Perez M."/>
        </authorList>
    </citation>
    <scope>NUCLEOTIDE SEQUENCE [LARGE SCALE GENOMIC DNA]</scope>
    <source>
        <strain evidence="10">MED-G159</strain>
    </source>
</reference>
<dbReference type="PANTHER" id="PTHR18866:SF127">
    <property type="match status" value="1"/>
</dbReference>
<dbReference type="PANTHER" id="PTHR18866">
    <property type="entry name" value="CARBOXYLASE:PYRUVATE/ACETYL-COA/PROPIONYL-COA CARBOXYLASE"/>
    <property type="match status" value="1"/>
</dbReference>
<dbReference type="SMART" id="SM00878">
    <property type="entry name" value="Biotin_carb_C"/>
    <property type="match status" value="1"/>
</dbReference>
<keyword evidence="5" id="KW-0092">Biotin</keyword>
<dbReference type="FunFam" id="3.30.1490.20:FF:000003">
    <property type="entry name" value="acetyl-CoA carboxylase isoform X1"/>
    <property type="match status" value="1"/>
</dbReference>
<evidence type="ECO:0000259" key="8">
    <source>
        <dbReference type="PROSITE" id="PS50975"/>
    </source>
</evidence>
<dbReference type="AlphaFoldDB" id="A0A520MW85"/>
<dbReference type="PROSITE" id="PS50979">
    <property type="entry name" value="BC"/>
    <property type="match status" value="1"/>
</dbReference>
<dbReference type="Gene3D" id="2.40.50.100">
    <property type="match status" value="1"/>
</dbReference>
<sequence length="645" mass="72514">MTIKRVLVANRGEIAVRILKTLQELGLHSVAMYSEADRESLFVKYADEAFFLPNGYLDQETIVSKAKEFNVDAIHPGYGFLSENPSFCEMVQKSNIEWIGPNAETILLMGDKINSKNFCIKENIPTLMKSSKVSDAKKIGFPILIKASAGGGGKGMRIVNNMNGLDEALEGAKREAKASFGDGRVFLEKYIANSRHIEVQILGDKFGNVIHLGERECSIQRRHQKIIEESPSPKLNAELRNKITETAVTLCKKLKYESAGTVEFIFDEDTNEFWFLEVNTRLQVEHPVTEMVTGIDLVKEQINIANGKRLSYKQTDISQKGHAIEVRLYAENPGNNFLPEVGNVSKLSFPDSDGIRWDTGIQSGSEISPEYDPMLAKVISFGEDRAHAARLLSKELRNTLLAGVITNKDFLINCLENKSFLRGKTTSDFIAREEKRLFPDIDKKELDISMKLAVVWLQNYFKKDNVNLNFLPRNWTNGRLKKSSVIFNFANDEYCYEYENIRDEIKINRKLFERISTSVVSHIIADGQSIQCQIDDKFISAQVCFYKEFFTINSGNGDINLSISSKFPDPNEIIIEGSLTAPMPGKILKINVKKNSKVKLGDTLVTLEAMKMEHAIKANADGVIKELYVAVGEQVESGADLMKID</sequence>
<dbReference type="Pfam" id="PF02786">
    <property type="entry name" value="CPSase_L_D2"/>
    <property type="match status" value="1"/>
</dbReference>
<dbReference type="GO" id="GO:0005524">
    <property type="term" value="F:ATP binding"/>
    <property type="evidence" value="ECO:0007669"/>
    <property type="project" value="UniProtKB-UniRule"/>
</dbReference>
<dbReference type="Pfam" id="PF02785">
    <property type="entry name" value="Biotin_carb_C"/>
    <property type="match status" value="1"/>
</dbReference>
<dbReference type="Gene3D" id="3.30.470.20">
    <property type="entry name" value="ATP-grasp fold, B domain"/>
    <property type="match status" value="1"/>
</dbReference>
<feature type="domain" description="ATP-grasp" evidence="8">
    <location>
        <begin position="105"/>
        <end position="306"/>
    </location>
</feature>
<evidence type="ECO:0000256" key="1">
    <source>
        <dbReference type="ARBA" id="ARBA00001953"/>
    </source>
</evidence>
<dbReference type="InterPro" id="IPR011053">
    <property type="entry name" value="Single_hybrid_motif"/>
</dbReference>
<keyword evidence="2" id="KW-0436">Ligase</keyword>
<dbReference type="InterPro" id="IPR005481">
    <property type="entry name" value="BC-like_N"/>
</dbReference>
<dbReference type="InterPro" id="IPR011054">
    <property type="entry name" value="Rudment_hybrid_motif"/>
</dbReference>
<dbReference type="PROSITE" id="PS50968">
    <property type="entry name" value="BIOTINYL_LIPOYL"/>
    <property type="match status" value="1"/>
</dbReference>
<proteinExistence type="predicted"/>
<dbReference type="PROSITE" id="PS00867">
    <property type="entry name" value="CPSASE_2"/>
    <property type="match status" value="1"/>
</dbReference>
<dbReference type="SUPFAM" id="SSF52440">
    <property type="entry name" value="PreATP-grasp domain"/>
    <property type="match status" value="1"/>
</dbReference>
<evidence type="ECO:0000259" key="9">
    <source>
        <dbReference type="PROSITE" id="PS50979"/>
    </source>
</evidence>
<dbReference type="InterPro" id="IPR001882">
    <property type="entry name" value="Biotin_BS"/>
</dbReference>
<evidence type="ECO:0000313" key="11">
    <source>
        <dbReference type="Proteomes" id="UP000315825"/>
    </source>
</evidence>
<dbReference type="PROSITE" id="PS00188">
    <property type="entry name" value="BIOTIN"/>
    <property type="match status" value="1"/>
</dbReference>
<dbReference type="InterPro" id="IPR011761">
    <property type="entry name" value="ATP-grasp"/>
</dbReference>
<keyword evidence="4 6" id="KW-0067">ATP-binding</keyword>
<dbReference type="EMBL" id="SHBE01000016">
    <property type="protein sequence ID" value="RZO25488.1"/>
    <property type="molecule type" value="Genomic_DNA"/>
</dbReference>
<gene>
    <name evidence="10" type="ORF">EVA92_04985</name>
</gene>
<dbReference type="SUPFAM" id="SSF51246">
    <property type="entry name" value="Rudiment single hybrid motif"/>
    <property type="match status" value="1"/>
</dbReference>
<organism evidence="10 11">
    <name type="scientific">SAR86 cluster bacterium</name>
    <dbReference type="NCBI Taxonomy" id="2030880"/>
    <lineage>
        <taxon>Bacteria</taxon>
        <taxon>Pseudomonadati</taxon>
        <taxon>Pseudomonadota</taxon>
        <taxon>Gammaproteobacteria</taxon>
        <taxon>SAR86 cluster</taxon>
    </lineage>
</organism>
<comment type="caution">
    <text evidence="10">The sequence shown here is derived from an EMBL/GenBank/DDBJ whole genome shotgun (WGS) entry which is preliminary data.</text>
</comment>
<dbReference type="FunFam" id="2.40.50.100:FF:000003">
    <property type="entry name" value="Acetyl-CoA carboxylase biotin carboxyl carrier protein"/>
    <property type="match status" value="1"/>
</dbReference>
<feature type="domain" description="Biotin carboxylation" evidence="9">
    <location>
        <begin position="2"/>
        <end position="435"/>
    </location>
</feature>
<dbReference type="Proteomes" id="UP000315825">
    <property type="component" value="Unassembled WGS sequence"/>
</dbReference>
<dbReference type="InterPro" id="IPR005479">
    <property type="entry name" value="CPAse_ATP-bd"/>
</dbReference>
<comment type="cofactor">
    <cofactor evidence="1">
        <name>biotin</name>
        <dbReference type="ChEBI" id="CHEBI:57586"/>
    </cofactor>
</comment>
<evidence type="ECO:0000256" key="6">
    <source>
        <dbReference type="PROSITE-ProRule" id="PRU00409"/>
    </source>
</evidence>
<dbReference type="SUPFAM" id="SSF56059">
    <property type="entry name" value="Glutathione synthetase ATP-binding domain-like"/>
    <property type="match status" value="1"/>
</dbReference>
<name>A0A520MW85_9GAMM</name>
<accession>A0A520MW85</accession>
<feature type="domain" description="Lipoyl-binding" evidence="7">
    <location>
        <begin position="570"/>
        <end position="645"/>
    </location>
</feature>
<keyword evidence="3 6" id="KW-0547">Nucleotide-binding</keyword>
<dbReference type="Pfam" id="PF00364">
    <property type="entry name" value="Biotin_lipoyl"/>
    <property type="match status" value="1"/>
</dbReference>
<evidence type="ECO:0000256" key="3">
    <source>
        <dbReference type="ARBA" id="ARBA00022741"/>
    </source>
</evidence>
<dbReference type="PROSITE" id="PS50975">
    <property type="entry name" value="ATP_GRASP"/>
    <property type="match status" value="1"/>
</dbReference>
<evidence type="ECO:0000313" key="10">
    <source>
        <dbReference type="EMBL" id="RZO25488.1"/>
    </source>
</evidence>